<dbReference type="CDD" id="cd10839">
    <property type="entry name" value="cpPDZ1_DegP-like"/>
    <property type="match status" value="1"/>
</dbReference>
<dbReference type="SUPFAM" id="SSF50494">
    <property type="entry name" value="Trypsin-like serine proteases"/>
    <property type="match status" value="1"/>
</dbReference>
<dbReference type="PANTHER" id="PTHR22939">
    <property type="entry name" value="SERINE PROTEASE FAMILY S1C HTRA-RELATED"/>
    <property type="match status" value="1"/>
</dbReference>
<dbReference type="RefSeq" id="WP_009501405.1">
    <property type="nucleotide sequence ID" value="NZ_ANIN01000001.1"/>
</dbReference>
<feature type="domain" description="PDZ" evidence="18">
    <location>
        <begin position="375"/>
        <end position="466"/>
    </location>
</feature>
<dbReference type="PRINTS" id="PR00834">
    <property type="entry name" value="PROTEASES2C"/>
</dbReference>
<proteinExistence type="inferred from homology"/>
<evidence type="ECO:0000256" key="3">
    <source>
        <dbReference type="ARBA" id="ARBA00004418"/>
    </source>
</evidence>
<dbReference type="PANTHER" id="PTHR22939:SF130">
    <property type="entry name" value="PERIPLASMIC SERINE ENDOPROTEASE DEGP-LIKE-RELATED"/>
    <property type="match status" value="1"/>
</dbReference>
<keyword evidence="12" id="KW-0720">Serine protease</keyword>
<keyword evidence="20" id="KW-1185">Reference proteome</keyword>
<dbReference type="SUPFAM" id="SSF50156">
    <property type="entry name" value="PDZ domain-like"/>
    <property type="match status" value="2"/>
</dbReference>
<dbReference type="OrthoDB" id="9758917at2"/>
<evidence type="ECO:0000256" key="12">
    <source>
        <dbReference type="ARBA" id="ARBA00022825"/>
    </source>
</evidence>
<comment type="similarity">
    <text evidence="4">Belongs to the peptidase S1C family.</text>
</comment>
<keyword evidence="11" id="KW-0378">Hydrolase</keyword>
<evidence type="ECO:0000256" key="7">
    <source>
        <dbReference type="ARBA" id="ARBA00022670"/>
    </source>
</evidence>
<evidence type="ECO:0000256" key="13">
    <source>
        <dbReference type="ARBA" id="ARBA00023016"/>
    </source>
</evidence>
<dbReference type="AlphaFoldDB" id="L2F946"/>
<evidence type="ECO:0000313" key="19">
    <source>
        <dbReference type="EMBL" id="ELA09003.1"/>
    </source>
</evidence>
<reference evidence="19 20" key="1">
    <citation type="journal article" date="2013" name="Genome Announc.">
        <title>Genome Sequence of Moraxella macacae 0408225, a Novel Bacterial Species Isolated from a Cynomolgus Macaque with Epistaxis.</title>
        <authorList>
            <person name="Ladner J.T."/>
            <person name="Whitehouse C.A."/>
            <person name="Koroleva G.I."/>
            <person name="Palacios G.F."/>
        </authorList>
    </citation>
    <scope>NUCLEOTIDE SEQUENCE [LARGE SCALE GENOMIC DNA]</scope>
    <source>
        <strain evidence="19 20">0408225</strain>
    </source>
</reference>
<dbReference type="NCBIfam" id="TIGR02037">
    <property type="entry name" value="degP_htrA_DO"/>
    <property type="match status" value="1"/>
</dbReference>
<feature type="active site" description="Charge relay system" evidence="15">
    <location>
        <position position="222"/>
    </location>
</feature>
<dbReference type="SMART" id="SM00228">
    <property type="entry name" value="PDZ"/>
    <property type="match status" value="2"/>
</dbReference>
<keyword evidence="13" id="KW-0346">Stress response</keyword>
<gene>
    <name evidence="19" type="ORF">MOMA_01300</name>
</gene>
<organism evidence="19 20">
    <name type="scientific">Moraxella macacae 0408225</name>
    <dbReference type="NCBI Taxonomy" id="1230338"/>
    <lineage>
        <taxon>Bacteria</taxon>
        <taxon>Pseudomonadati</taxon>
        <taxon>Pseudomonadota</taxon>
        <taxon>Gammaproteobacteria</taxon>
        <taxon>Moraxellales</taxon>
        <taxon>Moraxellaceae</taxon>
        <taxon>Moraxella</taxon>
    </lineage>
</organism>
<evidence type="ECO:0000256" key="5">
    <source>
        <dbReference type="ARBA" id="ARBA00013035"/>
    </source>
</evidence>
<dbReference type="GO" id="GO:0006508">
    <property type="term" value="P:proteolysis"/>
    <property type="evidence" value="ECO:0007669"/>
    <property type="project" value="UniProtKB-KW"/>
</dbReference>
<feature type="binding site" evidence="16">
    <location>
        <position position="119"/>
    </location>
    <ligand>
        <name>substrate</name>
    </ligand>
</feature>
<dbReference type="InterPro" id="IPR001940">
    <property type="entry name" value="Peptidase_S1C"/>
</dbReference>
<dbReference type="PROSITE" id="PS50106">
    <property type="entry name" value="PDZ"/>
    <property type="match status" value="2"/>
</dbReference>
<feature type="binding site" evidence="16">
    <location>
        <position position="149"/>
    </location>
    <ligand>
        <name>substrate</name>
    </ligand>
</feature>
<evidence type="ECO:0000256" key="9">
    <source>
        <dbReference type="ARBA" id="ARBA00022737"/>
    </source>
</evidence>
<feature type="domain" description="PDZ" evidence="18">
    <location>
        <begin position="266"/>
        <end position="355"/>
    </location>
</feature>
<dbReference type="Gene3D" id="2.40.10.120">
    <property type="match status" value="1"/>
</dbReference>
<feature type="active site" description="Charge relay system" evidence="15">
    <location>
        <position position="119"/>
    </location>
</feature>
<evidence type="ECO:0000256" key="8">
    <source>
        <dbReference type="ARBA" id="ARBA00022729"/>
    </source>
</evidence>
<feature type="signal peptide" evidence="17">
    <location>
        <begin position="1"/>
        <end position="26"/>
    </location>
</feature>
<evidence type="ECO:0000256" key="16">
    <source>
        <dbReference type="PIRSR" id="PIRSR611782-2"/>
    </source>
</evidence>
<evidence type="ECO:0000256" key="17">
    <source>
        <dbReference type="SAM" id="SignalP"/>
    </source>
</evidence>
<evidence type="ECO:0000256" key="14">
    <source>
        <dbReference type="ARBA" id="ARBA00032850"/>
    </source>
</evidence>
<dbReference type="PATRIC" id="fig|1230338.3.peg.285"/>
<dbReference type="Pfam" id="PF13180">
    <property type="entry name" value="PDZ_2"/>
    <property type="match status" value="2"/>
</dbReference>
<evidence type="ECO:0000256" key="2">
    <source>
        <dbReference type="ARBA" id="ARBA00002610"/>
    </source>
</evidence>
<feature type="chain" id="PRO_5038506480" description="Probable periplasmic serine endoprotease DegP-like" evidence="17">
    <location>
        <begin position="27"/>
        <end position="476"/>
    </location>
</feature>
<evidence type="ECO:0000256" key="6">
    <source>
        <dbReference type="ARBA" id="ARBA00013958"/>
    </source>
</evidence>
<dbReference type="InterPro" id="IPR001478">
    <property type="entry name" value="PDZ"/>
</dbReference>
<dbReference type="InterPro" id="IPR009003">
    <property type="entry name" value="Peptidase_S1_PA"/>
</dbReference>
<keyword evidence="9" id="KW-0677">Repeat</keyword>
<dbReference type="InterPro" id="IPR011782">
    <property type="entry name" value="Pept_S1C_Do"/>
</dbReference>
<feature type="active site" description="Charge relay system" evidence="15">
    <location>
        <position position="149"/>
    </location>
</feature>
<dbReference type="GO" id="GO:0004252">
    <property type="term" value="F:serine-type endopeptidase activity"/>
    <property type="evidence" value="ECO:0007669"/>
    <property type="project" value="InterPro"/>
</dbReference>
<comment type="function">
    <text evidence="2">Might be efficient in the degradation of transiently denatured and unfolded proteins which accumulate in the periplasm following stress conditions.</text>
</comment>
<evidence type="ECO:0000256" key="1">
    <source>
        <dbReference type="ARBA" id="ARBA00001772"/>
    </source>
</evidence>
<keyword evidence="7 19" id="KW-0645">Protease</keyword>
<evidence type="ECO:0000256" key="10">
    <source>
        <dbReference type="ARBA" id="ARBA00022764"/>
    </source>
</evidence>
<feature type="binding site" evidence="16">
    <location>
        <begin position="220"/>
        <end position="222"/>
    </location>
    <ligand>
        <name>substrate</name>
    </ligand>
</feature>
<dbReference type="EC" id="3.4.21.107" evidence="5"/>
<comment type="caution">
    <text evidence="19">The sequence shown here is derived from an EMBL/GenBank/DDBJ whole genome shotgun (WGS) entry which is preliminary data.</text>
</comment>
<comment type="subcellular location">
    <subcellularLocation>
        <location evidence="3">Periplasm</location>
    </subcellularLocation>
</comment>
<dbReference type="Proteomes" id="UP000023795">
    <property type="component" value="Unassembled WGS sequence"/>
</dbReference>
<evidence type="ECO:0000256" key="4">
    <source>
        <dbReference type="ARBA" id="ARBA00010541"/>
    </source>
</evidence>
<dbReference type="STRING" id="1230338.MOMA_01300"/>
<dbReference type="EMBL" id="ANIN01000001">
    <property type="protein sequence ID" value="ELA09003.1"/>
    <property type="molecule type" value="Genomic_DNA"/>
</dbReference>
<keyword evidence="10" id="KW-0574">Periplasm</keyword>
<keyword evidence="8 17" id="KW-0732">Signal</keyword>
<comment type="catalytic activity">
    <reaction evidence="1">
        <text>Acts on substrates that are at least partially unfolded. The cleavage site P1 residue is normally between a pair of hydrophobic residues, such as Val-|-Val.</text>
        <dbReference type="EC" id="3.4.21.107"/>
    </reaction>
</comment>
<evidence type="ECO:0000256" key="11">
    <source>
        <dbReference type="ARBA" id="ARBA00022801"/>
    </source>
</evidence>
<dbReference type="eggNOG" id="COG0265">
    <property type="taxonomic scope" value="Bacteria"/>
</dbReference>
<name>L2F946_9GAMM</name>
<evidence type="ECO:0000313" key="20">
    <source>
        <dbReference type="Proteomes" id="UP000023795"/>
    </source>
</evidence>
<accession>L2F946</accession>
<evidence type="ECO:0000259" key="18">
    <source>
        <dbReference type="PROSITE" id="PS50106"/>
    </source>
</evidence>
<dbReference type="Gene3D" id="2.30.42.10">
    <property type="match status" value="2"/>
</dbReference>
<evidence type="ECO:0000256" key="15">
    <source>
        <dbReference type="PIRSR" id="PIRSR611782-1"/>
    </source>
</evidence>
<protein>
    <recommendedName>
        <fullName evidence="6">Probable periplasmic serine endoprotease DegP-like</fullName>
        <ecNumber evidence="5">3.4.21.107</ecNumber>
    </recommendedName>
    <alternativeName>
        <fullName evidence="14">Protease Do</fullName>
    </alternativeName>
</protein>
<dbReference type="Pfam" id="PF13365">
    <property type="entry name" value="Trypsin_2"/>
    <property type="match status" value="1"/>
</dbReference>
<dbReference type="MEROPS" id="S01.453"/>
<dbReference type="InterPro" id="IPR036034">
    <property type="entry name" value="PDZ_sf"/>
</dbReference>
<dbReference type="GO" id="GO:0042597">
    <property type="term" value="C:periplasmic space"/>
    <property type="evidence" value="ECO:0007669"/>
    <property type="project" value="UniProtKB-SubCell"/>
</dbReference>
<sequence>MLNFRNNPLAVSVLNLALLIGLPSVGVSTTWATTHATTTHATTVATDFSGLVEQVVPSIVRVNVTTKISPEEIAKNQMELLLRRYFGASIPDSLPPAIESSFGTAFFVSNDGYMLTNHHVVAGADKITVTLNDRRELDAKVIGSDERTDVAVLKVEGVGFPALPIGNSDRLKVGEPVLAIGSPFGFDYSASAGIVSAKSRNFAKDTSVSFIQTDVALNPGNSGGPLFNQKGEVVGVNSRIFTGTGGYMGLSFSIPMDVAMDIYQQIRTTGKVSRAYLGVYLQDIDRNLADAYGLNRLIGALITRVLPNSPAQKAGLKAGDVILAFNGREVLSADDFNNLVSRAKPSNNFVLKVQRDNKIINLQGKLTFAPGDTNADALHKDSDDNPLRLGLRLRELNVGEQRFLRVKGVLITAVEPFGLASGADVQAGDVVIQFHNKRIETVADFRNVVQNLPKKGVVTLQIIRQGIPMIIGLRIE</sequence>